<dbReference type="AlphaFoldDB" id="S2E410"/>
<protein>
    <submittedName>
        <fullName evidence="1">Glycosyl transferase, family 2</fullName>
    </submittedName>
</protein>
<dbReference type="GO" id="GO:0016740">
    <property type="term" value="F:transferase activity"/>
    <property type="evidence" value="ECO:0007669"/>
    <property type="project" value="UniProtKB-KW"/>
</dbReference>
<name>S2E410_INDAL</name>
<dbReference type="InterPro" id="IPR029044">
    <property type="entry name" value="Nucleotide-diphossugar_trans"/>
</dbReference>
<keyword evidence="2" id="KW-1185">Reference proteome</keyword>
<evidence type="ECO:0000313" key="2">
    <source>
        <dbReference type="Proteomes" id="UP000006073"/>
    </source>
</evidence>
<dbReference type="Proteomes" id="UP000006073">
    <property type="component" value="Unassembled WGS sequence"/>
</dbReference>
<sequence>MPKHIRFSVDVLENAPDAAAVFSDAWIIDKGKSKSFYKRKRKGELAEEVESGWIYEKVVAYHHILSPTMLMRSKVFEDLGMYDQDLAYEDFDIIVRMARKYRLCFSDHFGVEKMIHSMAFSKEQYKVRKSRLLPSTLKICQKIIEINRCVSENHALLKRVHYEWRQSLLSANFEVADGFLALAQKLHDQSVQFQLFRVWTRRRVDVSKLAIFLGWLQN</sequence>
<gene>
    <name evidence="1" type="ORF">A33Q_0669</name>
</gene>
<evidence type="ECO:0000313" key="1">
    <source>
        <dbReference type="EMBL" id="EOZ99291.1"/>
    </source>
</evidence>
<dbReference type="Gene3D" id="3.90.550.10">
    <property type="entry name" value="Spore Coat Polysaccharide Biosynthesis Protein SpsA, Chain A"/>
    <property type="match status" value="1"/>
</dbReference>
<comment type="caution">
    <text evidence="1">The sequence shown here is derived from an EMBL/GenBank/DDBJ whole genome shotgun (WGS) entry which is preliminary data.</text>
</comment>
<dbReference type="EMBL" id="ALWO02000014">
    <property type="protein sequence ID" value="EOZ99291.1"/>
    <property type="molecule type" value="Genomic_DNA"/>
</dbReference>
<proteinExistence type="predicted"/>
<keyword evidence="1" id="KW-0808">Transferase</keyword>
<organism evidence="1 2">
    <name type="scientific">Indibacter alkaliphilus (strain CCUG 57479 / KCTC 22604 / LW1)</name>
    <dbReference type="NCBI Taxonomy" id="1189612"/>
    <lineage>
        <taxon>Bacteria</taxon>
        <taxon>Pseudomonadati</taxon>
        <taxon>Bacteroidota</taxon>
        <taxon>Cytophagia</taxon>
        <taxon>Cytophagales</taxon>
        <taxon>Cyclobacteriaceae</taxon>
    </lineage>
</organism>
<reference evidence="1 2" key="1">
    <citation type="journal article" date="2013" name="Genome Announc.">
        <title>Draft Genome Sequence of Indibacter alkaliphilus Strain LW1T, Isolated from Lonar Lake, a Haloalkaline Lake in the Buldana District of Maharashtra, India.</title>
        <authorList>
            <person name="Singh A."/>
            <person name="Kumar Jangir P."/>
            <person name="Sharma R."/>
            <person name="Singh A."/>
            <person name="Kumar Pinnaka A."/>
            <person name="Shivaji S."/>
        </authorList>
    </citation>
    <scope>NUCLEOTIDE SEQUENCE [LARGE SCALE GENOMIC DNA]</scope>
    <source>
        <strain evidence="2">CCUG 57479 / KCTC 22604 / LW1</strain>
    </source>
</reference>
<dbReference type="SUPFAM" id="SSF53448">
    <property type="entry name" value="Nucleotide-diphospho-sugar transferases"/>
    <property type="match status" value="1"/>
</dbReference>
<dbReference type="eggNOG" id="COG1216">
    <property type="taxonomic scope" value="Bacteria"/>
</dbReference>
<accession>S2E410</accession>
<dbReference type="STRING" id="1189612.A33Q_0669"/>